<dbReference type="HOGENOM" id="CLU_1304587_0_0_1"/>
<dbReference type="AlphaFoldDB" id="A0A059EX52"/>
<sequence length="211" mass="25281">MAIFLYLARIFSSIEVIDKWAEDYNNYNPLVYSKGYFFLKAYCSMLNYAYYKIMESNLSLDLDINPTIHSVIQTLAQEYGEKDLKPLINHLTTILRCNYYRKYLFQNNILTEERIKNVKKIIEMALEKYKLYLLNNVFLKNLLIELGKDLEIIYYENRDEFPSCLKLTNYIFDLGILCIEENFAERMIDFDHETFLEKCLEEYSDNTKVNN</sequence>
<organism evidence="1 2">
    <name type="scientific">Anncaliia algerae PRA339</name>
    <dbReference type="NCBI Taxonomy" id="1288291"/>
    <lineage>
        <taxon>Eukaryota</taxon>
        <taxon>Fungi</taxon>
        <taxon>Fungi incertae sedis</taxon>
        <taxon>Microsporidia</taxon>
        <taxon>Tubulinosematoidea</taxon>
        <taxon>Tubulinosematidae</taxon>
        <taxon>Anncaliia</taxon>
    </lineage>
</organism>
<accession>A0A059EX52</accession>
<evidence type="ECO:0000313" key="2">
    <source>
        <dbReference type="Proteomes" id="UP000030655"/>
    </source>
</evidence>
<reference evidence="2" key="1">
    <citation type="submission" date="2013-02" db="EMBL/GenBank/DDBJ databases">
        <authorList>
            <consortium name="The Broad Institute Genome Sequencing Platform"/>
            <person name="Cuomo C."/>
            <person name="Becnel J."/>
            <person name="Sanscrainte N."/>
            <person name="Walker B."/>
            <person name="Young S.K."/>
            <person name="Zeng Q."/>
            <person name="Gargeya S."/>
            <person name="Fitzgerald M."/>
            <person name="Haas B."/>
            <person name="Abouelleil A."/>
            <person name="Alvarado L."/>
            <person name="Arachchi H.M."/>
            <person name="Berlin A.M."/>
            <person name="Chapman S.B."/>
            <person name="Dewar J."/>
            <person name="Goldberg J."/>
            <person name="Griggs A."/>
            <person name="Gujja S."/>
            <person name="Hansen M."/>
            <person name="Howarth C."/>
            <person name="Imamovic A."/>
            <person name="Larimer J."/>
            <person name="McCowan C."/>
            <person name="Murphy C."/>
            <person name="Neiman D."/>
            <person name="Pearson M."/>
            <person name="Priest M."/>
            <person name="Roberts A."/>
            <person name="Saif S."/>
            <person name="Shea T."/>
            <person name="Sisk P."/>
            <person name="Sykes S."/>
            <person name="Wortman J."/>
            <person name="Nusbaum C."/>
            <person name="Birren B."/>
        </authorList>
    </citation>
    <scope>NUCLEOTIDE SEQUENCE [LARGE SCALE GENOMIC DNA]</scope>
    <source>
        <strain evidence="2">PRA339</strain>
    </source>
</reference>
<dbReference type="VEuPathDB" id="MicrosporidiaDB:H312_03277"/>
<proteinExistence type="predicted"/>
<gene>
    <name evidence="1" type="ORF">H312_03277</name>
</gene>
<protein>
    <submittedName>
        <fullName evidence="1">Uncharacterized protein</fullName>
    </submittedName>
</protein>
<dbReference type="EMBL" id="KK365295">
    <property type="protein sequence ID" value="KCZ79334.1"/>
    <property type="molecule type" value="Genomic_DNA"/>
</dbReference>
<evidence type="ECO:0000313" key="1">
    <source>
        <dbReference type="EMBL" id="KCZ79334.1"/>
    </source>
</evidence>
<reference evidence="1 2" key="2">
    <citation type="submission" date="2014-03" db="EMBL/GenBank/DDBJ databases">
        <title>The Genome Sequence of Anncaliia algerae insect isolate PRA339.</title>
        <authorList>
            <consortium name="The Broad Institute Genome Sequencing Platform"/>
            <consortium name="The Broad Institute Genome Sequencing Center for Infectious Disease"/>
            <person name="Cuomo C."/>
            <person name="Becnel J."/>
            <person name="Sanscrainte N."/>
            <person name="Walker B."/>
            <person name="Young S.K."/>
            <person name="Zeng Q."/>
            <person name="Gargeya S."/>
            <person name="Fitzgerald M."/>
            <person name="Haas B."/>
            <person name="Abouelleil A."/>
            <person name="Alvarado L."/>
            <person name="Arachchi H.M."/>
            <person name="Berlin A.M."/>
            <person name="Chapman S.B."/>
            <person name="Dewar J."/>
            <person name="Goldberg J."/>
            <person name="Griggs A."/>
            <person name="Gujja S."/>
            <person name="Hansen M."/>
            <person name="Howarth C."/>
            <person name="Imamovic A."/>
            <person name="Larimer J."/>
            <person name="McCowan C."/>
            <person name="Murphy C."/>
            <person name="Neiman D."/>
            <person name="Pearson M."/>
            <person name="Priest M."/>
            <person name="Roberts A."/>
            <person name="Saif S."/>
            <person name="Shea T."/>
            <person name="Sisk P."/>
            <person name="Sykes S."/>
            <person name="Wortman J."/>
            <person name="Nusbaum C."/>
            <person name="Birren B."/>
        </authorList>
    </citation>
    <scope>NUCLEOTIDE SEQUENCE [LARGE SCALE GENOMIC DNA]</scope>
    <source>
        <strain evidence="1 2">PRA339</strain>
    </source>
</reference>
<name>A0A059EX52_9MICR</name>
<keyword evidence="2" id="KW-1185">Reference proteome</keyword>
<dbReference type="Proteomes" id="UP000030655">
    <property type="component" value="Unassembled WGS sequence"/>
</dbReference>